<accession>B4JMV0</accession>
<dbReference type="EMBL" id="CH916371">
    <property type="protein sequence ID" value="EDV92043.1"/>
    <property type="molecule type" value="Genomic_DNA"/>
</dbReference>
<evidence type="ECO:0000256" key="5">
    <source>
        <dbReference type="SAM" id="SignalP"/>
    </source>
</evidence>
<dbReference type="GO" id="GO:0005576">
    <property type="term" value="C:extracellular region"/>
    <property type="evidence" value="ECO:0007669"/>
    <property type="project" value="UniProtKB-SubCell"/>
</dbReference>
<dbReference type="eggNOG" id="KOG3017">
    <property type="taxonomic scope" value="Eukaryota"/>
</dbReference>
<sequence>MVNSKFSQLRSYNCWMMVMMIQAIVVLCLLAGSQATDYCDPELCDAGEEHIGCDNDGDWGDDCPADAELIELDRDAQIVLRDAHNDVRQEWASGNGLLPVKACRMATMRWIPELAEVAEFNVRQCILKHDECRNTEEFKNSGQNLYMSGYSGMDPPDLHDVLREVVQEWANEGQYVTEEQLAEYPENYDGPVIGHFTAVVQERSIGLGCAMSSFEQDDFHMYIVACNYATTNFYGRPVYTACEEAAEECKRGQNVDHPALCTAFEDVDYNYEHS</sequence>
<dbReference type="PIRSF" id="PIRSF038921">
    <property type="entry name" value="P14a"/>
    <property type="match status" value="1"/>
</dbReference>
<evidence type="ECO:0000256" key="2">
    <source>
        <dbReference type="ARBA" id="ARBA00009923"/>
    </source>
</evidence>
<evidence type="ECO:0000256" key="3">
    <source>
        <dbReference type="ARBA" id="ARBA00022525"/>
    </source>
</evidence>
<proteinExistence type="inferred from homology"/>
<gene>
    <name evidence="7" type="primary">Dgri\GH24697</name>
    <name evidence="7" type="ORF">Dgri_GH24697</name>
</gene>
<dbReference type="Proteomes" id="UP000001070">
    <property type="component" value="Unassembled WGS sequence"/>
</dbReference>
<evidence type="ECO:0000256" key="1">
    <source>
        <dbReference type="ARBA" id="ARBA00004613"/>
    </source>
</evidence>
<organism evidence="8">
    <name type="scientific">Drosophila grimshawi</name>
    <name type="common">Hawaiian fruit fly</name>
    <name type="synonym">Idiomyia grimshawi</name>
    <dbReference type="NCBI Taxonomy" id="7222"/>
    <lineage>
        <taxon>Eukaryota</taxon>
        <taxon>Metazoa</taxon>
        <taxon>Ecdysozoa</taxon>
        <taxon>Arthropoda</taxon>
        <taxon>Hexapoda</taxon>
        <taxon>Insecta</taxon>
        <taxon>Pterygota</taxon>
        <taxon>Neoptera</taxon>
        <taxon>Endopterygota</taxon>
        <taxon>Diptera</taxon>
        <taxon>Brachycera</taxon>
        <taxon>Muscomorpha</taxon>
        <taxon>Ephydroidea</taxon>
        <taxon>Drosophilidae</taxon>
        <taxon>Drosophila</taxon>
        <taxon>Hawaiian Drosophila</taxon>
    </lineage>
</organism>
<keyword evidence="4 5" id="KW-0732">Signal</keyword>
<dbReference type="SMART" id="SM00198">
    <property type="entry name" value="SCP"/>
    <property type="match status" value="1"/>
</dbReference>
<comment type="similarity">
    <text evidence="2">Belongs to the CRISP family.</text>
</comment>
<evidence type="ECO:0000259" key="6">
    <source>
        <dbReference type="SMART" id="SM00198"/>
    </source>
</evidence>
<dbReference type="InterPro" id="IPR014044">
    <property type="entry name" value="CAP_dom"/>
</dbReference>
<feature type="chain" id="PRO_5002812694" evidence="5">
    <location>
        <begin position="36"/>
        <end position="274"/>
    </location>
</feature>
<name>B4JMV0_DROGR</name>
<evidence type="ECO:0000256" key="4">
    <source>
        <dbReference type="ARBA" id="ARBA00022729"/>
    </source>
</evidence>
<feature type="domain" description="SCP" evidence="6">
    <location>
        <begin position="74"/>
        <end position="235"/>
    </location>
</feature>
<dbReference type="OMA" id="NTYLVAC"/>
<dbReference type="KEGG" id="dgr:6565670"/>
<dbReference type="PANTHER" id="PTHR10334">
    <property type="entry name" value="CYSTEINE-RICH SECRETORY PROTEIN-RELATED"/>
    <property type="match status" value="1"/>
</dbReference>
<evidence type="ECO:0000313" key="8">
    <source>
        <dbReference type="Proteomes" id="UP000001070"/>
    </source>
</evidence>
<protein>
    <submittedName>
        <fullName evidence="7">GH24697</fullName>
    </submittedName>
</protein>
<dbReference type="SMR" id="B4JMV0"/>
<dbReference type="Pfam" id="PF00188">
    <property type="entry name" value="CAP"/>
    <property type="match status" value="1"/>
</dbReference>
<dbReference type="OrthoDB" id="414826at2759"/>
<dbReference type="InParanoid" id="B4JMV0"/>
<dbReference type="Gene3D" id="3.40.33.10">
    <property type="entry name" value="CAP"/>
    <property type="match status" value="1"/>
</dbReference>
<dbReference type="SUPFAM" id="SSF55797">
    <property type="entry name" value="PR-1-like"/>
    <property type="match status" value="1"/>
</dbReference>
<evidence type="ECO:0000313" key="7">
    <source>
        <dbReference type="EMBL" id="EDV92043.1"/>
    </source>
</evidence>
<dbReference type="InterPro" id="IPR001283">
    <property type="entry name" value="CRISP-related"/>
</dbReference>
<dbReference type="PhylomeDB" id="B4JMV0"/>
<dbReference type="InterPro" id="IPR034763">
    <property type="entry name" value="P14a_insect"/>
</dbReference>
<keyword evidence="8" id="KW-1185">Reference proteome</keyword>
<dbReference type="AlphaFoldDB" id="B4JMV0"/>
<dbReference type="HOGENOM" id="CLU_035730_7_0_1"/>
<feature type="signal peptide" evidence="5">
    <location>
        <begin position="1"/>
        <end position="35"/>
    </location>
</feature>
<dbReference type="InterPro" id="IPR035940">
    <property type="entry name" value="CAP_sf"/>
</dbReference>
<keyword evidence="3" id="KW-0964">Secreted</keyword>
<reference evidence="7 8" key="1">
    <citation type="journal article" date="2007" name="Nature">
        <title>Evolution of genes and genomes on the Drosophila phylogeny.</title>
        <authorList>
            <consortium name="Drosophila 12 Genomes Consortium"/>
            <person name="Clark A.G."/>
            <person name="Eisen M.B."/>
            <person name="Smith D.R."/>
            <person name="Bergman C.M."/>
            <person name="Oliver B."/>
            <person name="Markow T.A."/>
            <person name="Kaufman T.C."/>
            <person name="Kellis M."/>
            <person name="Gelbart W."/>
            <person name="Iyer V.N."/>
            <person name="Pollard D.A."/>
            <person name="Sackton T.B."/>
            <person name="Larracuente A.M."/>
            <person name="Singh N.D."/>
            <person name="Abad J.P."/>
            <person name="Abt D.N."/>
            <person name="Adryan B."/>
            <person name="Aguade M."/>
            <person name="Akashi H."/>
            <person name="Anderson W.W."/>
            <person name="Aquadro C.F."/>
            <person name="Ardell D.H."/>
            <person name="Arguello R."/>
            <person name="Artieri C.G."/>
            <person name="Barbash D.A."/>
            <person name="Barker D."/>
            <person name="Barsanti P."/>
            <person name="Batterham P."/>
            <person name="Batzoglou S."/>
            <person name="Begun D."/>
            <person name="Bhutkar A."/>
            <person name="Blanco E."/>
            <person name="Bosak S.A."/>
            <person name="Bradley R.K."/>
            <person name="Brand A.D."/>
            <person name="Brent M.R."/>
            <person name="Brooks A.N."/>
            <person name="Brown R.H."/>
            <person name="Butlin R.K."/>
            <person name="Caggese C."/>
            <person name="Calvi B.R."/>
            <person name="Bernardo de Carvalho A."/>
            <person name="Caspi A."/>
            <person name="Castrezana S."/>
            <person name="Celniker S.E."/>
            <person name="Chang J.L."/>
            <person name="Chapple C."/>
            <person name="Chatterji S."/>
            <person name="Chinwalla A."/>
            <person name="Civetta A."/>
            <person name="Clifton S.W."/>
            <person name="Comeron J.M."/>
            <person name="Costello J.C."/>
            <person name="Coyne J.A."/>
            <person name="Daub J."/>
            <person name="David R.G."/>
            <person name="Delcher A.L."/>
            <person name="Delehaunty K."/>
            <person name="Do C.B."/>
            <person name="Ebling H."/>
            <person name="Edwards K."/>
            <person name="Eickbush T."/>
            <person name="Evans J.D."/>
            <person name="Filipski A."/>
            <person name="Findeiss S."/>
            <person name="Freyhult E."/>
            <person name="Fulton L."/>
            <person name="Fulton R."/>
            <person name="Garcia A.C."/>
            <person name="Gardiner A."/>
            <person name="Garfield D.A."/>
            <person name="Garvin B.E."/>
            <person name="Gibson G."/>
            <person name="Gilbert D."/>
            <person name="Gnerre S."/>
            <person name="Godfrey J."/>
            <person name="Good R."/>
            <person name="Gotea V."/>
            <person name="Gravely B."/>
            <person name="Greenberg A.J."/>
            <person name="Griffiths-Jones S."/>
            <person name="Gross S."/>
            <person name="Guigo R."/>
            <person name="Gustafson E.A."/>
            <person name="Haerty W."/>
            <person name="Hahn M.W."/>
            <person name="Halligan D.L."/>
            <person name="Halpern A.L."/>
            <person name="Halter G.M."/>
            <person name="Han M.V."/>
            <person name="Heger A."/>
            <person name="Hillier L."/>
            <person name="Hinrichs A.S."/>
            <person name="Holmes I."/>
            <person name="Hoskins R.A."/>
            <person name="Hubisz M.J."/>
            <person name="Hultmark D."/>
            <person name="Huntley M.A."/>
            <person name="Jaffe D.B."/>
            <person name="Jagadeeshan S."/>
            <person name="Jeck W.R."/>
            <person name="Johnson J."/>
            <person name="Jones C.D."/>
            <person name="Jordan W.C."/>
            <person name="Karpen G.H."/>
            <person name="Kataoka E."/>
            <person name="Keightley P.D."/>
            <person name="Kheradpour P."/>
            <person name="Kirkness E.F."/>
            <person name="Koerich L.B."/>
            <person name="Kristiansen K."/>
            <person name="Kudrna D."/>
            <person name="Kulathinal R.J."/>
            <person name="Kumar S."/>
            <person name="Kwok R."/>
            <person name="Lander E."/>
            <person name="Langley C.H."/>
            <person name="Lapoint R."/>
            <person name="Lazzaro B.P."/>
            <person name="Lee S.J."/>
            <person name="Levesque L."/>
            <person name="Li R."/>
            <person name="Lin C.F."/>
            <person name="Lin M.F."/>
            <person name="Lindblad-Toh K."/>
            <person name="Llopart A."/>
            <person name="Long M."/>
            <person name="Low L."/>
            <person name="Lozovsky E."/>
            <person name="Lu J."/>
            <person name="Luo M."/>
            <person name="Machado C.A."/>
            <person name="Makalowski W."/>
            <person name="Marzo M."/>
            <person name="Matsuda M."/>
            <person name="Matzkin L."/>
            <person name="McAllister B."/>
            <person name="McBride C.S."/>
            <person name="McKernan B."/>
            <person name="McKernan K."/>
            <person name="Mendez-Lago M."/>
            <person name="Minx P."/>
            <person name="Mollenhauer M.U."/>
            <person name="Montooth K."/>
            <person name="Mount S.M."/>
            <person name="Mu X."/>
            <person name="Myers E."/>
            <person name="Negre B."/>
            <person name="Newfeld S."/>
            <person name="Nielsen R."/>
            <person name="Noor M.A."/>
            <person name="O'Grady P."/>
            <person name="Pachter L."/>
            <person name="Papaceit M."/>
            <person name="Parisi M.J."/>
            <person name="Parisi M."/>
            <person name="Parts L."/>
            <person name="Pedersen J.S."/>
            <person name="Pesole G."/>
            <person name="Phillippy A.M."/>
            <person name="Ponting C.P."/>
            <person name="Pop M."/>
            <person name="Porcelli D."/>
            <person name="Powell J.R."/>
            <person name="Prohaska S."/>
            <person name="Pruitt K."/>
            <person name="Puig M."/>
            <person name="Quesneville H."/>
            <person name="Ram K.R."/>
            <person name="Rand D."/>
            <person name="Rasmussen M.D."/>
            <person name="Reed L.K."/>
            <person name="Reenan R."/>
            <person name="Reily A."/>
            <person name="Remington K.A."/>
            <person name="Rieger T.T."/>
            <person name="Ritchie M.G."/>
            <person name="Robin C."/>
            <person name="Rogers Y.H."/>
            <person name="Rohde C."/>
            <person name="Rozas J."/>
            <person name="Rubenfield M.J."/>
            <person name="Ruiz A."/>
            <person name="Russo S."/>
            <person name="Salzberg S.L."/>
            <person name="Sanchez-Gracia A."/>
            <person name="Saranga D.J."/>
            <person name="Sato H."/>
            <person name="Schaeffer S.W."/>
            <person name="Schatz M.C."/>
            <person name="Schlenke T."/>
            <person name="Schwartz R."/>
            <person name="Segarra C."/>
            <person name="Singh R.S."/>
            <person name="Sirot L."/>
            <person name="Sirota M."/>
            <person name="Sisneros N.B."/>
            <person name="Smith C.D."/>
            <person name="Smith T.F."/>
            <person name="Spieth J."/>
            <person name="Stage D.E."/>
            <person name="Stark A."/>
            <person name="Stephan W."/>
            <person name="Strausberg R.L."/>
            <person name="Strempel S."/>
            <person name="Sturgill D."/>
            <person name="Sutton G."/>
            <person name="Sutton G.G."/>
            <person name="Tao W."/>
            <person name="Teichmann S."/>
            <person name="Tobari Y.N."/>
            <person name="Tomimura Y."/>
            <person name="Tsolas J.M."/>
            <person name="Valente V.L."/>
            <person name="Venter E."/>
            <person name="Venter J.C."/>
            <person name="Vicario S."/>
            <person name="Vieira F.G."/>
            <person name="Vilella A.J."/>
            <person name="Villasante A."/>
            <person name="Walenz B."/>
            <person name="Wang J."/>
            <person name="Wasserman M."/>
            <person name="Watts T."/>
            <person name="Wilson D."/>
            <person name="Wilson R.K."/>
            <person name="Wing R.A."/>
            <person name="Wolfner M.F."/>
            <person name="Wong A."/>
            <person name="Wong G.K."/>
            <person name="Wu C.I."/>
            <person name="Wu G."/>
            <person name="Yamamoto D."/>
            <person name="Yang H.P."/>
            <person name="Yang S.P."/>
            <person name="Yorke J.A."/>
            <person name="Yoshida K."/>
            <person name="Zdobnov E."/>
            <person name="Zhang P."/>
            <person name="Zhang Y."/>
            <person name="Zimin A.V."/>
            <person name="Baldwin J."/>
            <person name="Abdouelleil A."/>
            <person name="Abdulkadir J."/>
            <person name="Abebe A."/>
            <person name="Abera B."/>
            <person name="Abreu J."/>
            <person name="Acer S.C."/>
            <person name="Aftuck L."/>
            <person name="Alexander A."/>
            <person name="An P."/>
            <person name="Anderson E."/>
            <person name="Anderson S."/>
            <person name="Arachi H."/>
            <person name="Azer M."/>
            <person name="Bachantsang P."/>
            <person name="Barry A."/>
            <person name="Bayul T."/>
            <person name="Berlin A."/>
            <person name="Bessette D."/>
            <person name="Bloom T."/>
            <person name="Blye J."/>
            <person name="Boguslavskiy L."/>
            <person name="Bonnet C."/>
            <person name="Boukhgalter B."/>
            <person name="Bourzgui I."/>
            <person name="Brown A."/>
            <person name="Cahill P."/>
            <person name="Channer S."/>
            <person name="Cheshatsang Y."/>
            <person name="Chuda L."/>
            <person name="Citroen M."/>
            <person name="Collymore A."/>
            <person name="Cooke P."/>
            <person name="Costello M."/>
            <person name="D'Aco K."/>
            <person name="Daza R."/>
            <person name="De Haan G."/>
            <person name="DeGray S."/>
            <person name="DeMaso C."/>
            <person name="Dhargay N."/>
            <person name="Dooley K."/>
            <person name="Dooley E."/>
            <person name="Doricent M."/>
            <person name="Dorje P."/>
            <person name="Dorjee K."/>
            <person name="Dupes A."/>
            <person name="Elong R."/>
            <person name="Falk J."/>
            <person name="Farina A."/>
            <person name="Faro S."/>
            <person name="Ferguson D."/>
            <person name="Fisher S."/>
            <person name="Foley C.D."/>
            <person name="Franke A."/>
            <person name="Friedrich D."/>
            <person name="Gadbois L."/>
            <person name="Gearin G."/>
            <person name="Gearin C.R."/>
            <person name="Giannoukos G."/>
            <person name="Goode T."/>
            <person name="Graham J."/>
            <person name="Grandbois E."/>
            <person name="Grewal S."/>
            <person name="Gyaltsen K."/>
            <person name="Hafez N."/>
            <person name="Hagos B."/>
            <person name="Hall J."/>
            <person name="Henson C."/>
            <person name="Hollinger A."/>
            <person name="Honan T."/>
            <person name="Huard M.D."/>
            <person name="Hughes L."/>
            <person name="Hurhula B."/>
            <person name="Husby M.E."/>
            <person name="Kamat A."/>
            <person name="Kanga B."/>
            <person name="Kashin S."/>
            <person name="Khazanovich D."/>
            <person name="Kisner P."/>
            <person name="Lance K."/>
            <person name="Lara M."/>
            <person name="Lee W."/>
            <person name="Lennon N."/>
            <person name="Letendre F."/>
            <person name="LeVine R."/>
            <person name="Lipovsky A."/>
            <person name="Liu X."/>
            <person name="Liu J."/>
            <person name="Liu S."/>
            <person name="Lokyitsang T."/>
            <person name="Lokyitsang Y."/>
            <person name="Lubonja R."/>
            <person name="Lui A."/>
            <person name="MacDonald P."/>
            <person name="Magnisalis V."/>
            <person name="Maru K."/>
            <person name="Matthews C."/>
            <person name="McCusker W."/>
            <person name="McDonough S."/>
            <person name="Mehta T."/>
            <person name="Meldrim J."/>
            <person name="Meneus L."/>
            <person name="Mihai O."/>
            <person name="Mihalev A."/>
            <person name="Mihova T."/>
            <person name="Mittelman R."/>
            <person name="Mlenga V."/>
            <person name="Montmayeur A."/>
            <person name="Mulrain L."/>
            <person name="Navidi A."/>
            <person name="Naylor J."/>
            <person name="Negash T."/>
            <person name="Nguyen T."/>
            <person name="Nguyen N."/>
            <person name="Nicol R."/>
            <person name="Norbu C."/>
            <person name="Norbu N."/>
            <person name="Novod N."/>
            <person name="O'Neill B."/>
            <person name="Osman S."/>
            <person name="Markiewicz E."/>
            <person name="Oyono O.L."/>
            <person name="Patti C."/>
            <person name="Phunkhang P."/>
            <person name="Pierre F."/>
            <person name="Priest M."/>
            <person name="Raghuraman S."/>
            <person name="Rege F."/>
            <person name="Reyes R."/>
            <person name="Rise C."/>
            <person name="Rogov P."/>
            <person name="Ross K."/>
            <person name="Ryan E."/>
            <person name="Settipalli S."/>
            <person name="Shea T."/>
            <person name="Sherpa N."/>
            <person name="Shi L."/>
            <person name="Shih D."/>
            <person name="Sparrow T."/>
            <person name="Spaulding J."/>
            <person name="Stalker J."/>
            <person name="Stange-Thomann N."/>
            <person name="Stavropoulos S."/>
            <person name="Stone C."/>
            <person name="Strader C."/>
            <person name="Tesfaye S."/>
            <person name="Thomson T."/>
            <person name="Thoulutsang Y."/>
            <person name="Thoulutsang D."/>
            <person name="Topham K."/>
            <person name="Topping I."/>
            <person name="Tsamla T."/>
            <person name="Vassiliev H."/>
            <person name="Vo A."/>
            <person name="Wangchuk T."/>
            <person name="Wangdi T."/>
            <person name="Weiand M."/>
            <person name="Wilkinson J."/>
            <person name="Wilson A."/>
            <person name="Yadav S."/>
            <person name="Young G."/>
            <person name="Yu Q."/>
            <person name="Zembek L."/>
            <person name="Zhong D."/>
            <person name="Zimmer A."/>
            <person name="Zwirko Z."/>
            <person name="Jaffe D.B."/>
            <person name="Alvarez P."/>
            <person name="Brockman W."/>
            <person name="Butler J."/>
            <person name="Chin C."/>
            <person name="Gnerre S."/>
            <person name="Grabherr M."/>
            <person name="Kleber M."/>
            <person name="Mauceli E."/>
            <person name="MacCallum I."/>
        </authorList>
    </citation>
    <scope>NUCLEOTIDE SEQUENCE [LARGE SCALE GENOMIC DNA]</scope>
    <source>
        <strain evidence="8">Tucson 15287-2541.00</strain>
    </source>
</reference>
<dbReference type="CDD" id="cd05380">
    <property type="entry name" value="CAP_euk"/>
    <property type="match status" value="1"/>
</dbReference>
<comment type="subcellular location">
    <subcellularLocation>
        <location evidence="1">Secreted</location>
    </subcellularLocation>
</comment>